<reference evidence="3 4" key="1">
    <citation type="submission" date="2021-02" db="EMBL/GenBank/DDBJ databases">
        <title>Genome Streptomyces sp. RHZ10.</title>
        <authorList>
            <person name="Besaury L."/>
        </authorList>
    </citation>
    <scope>NUCLEOTIDE SEQUENCE [LARGE SCALE GENOMIC DNA]</scope>
    <source>
        <strain evidence="3 4">RHZ10</strain>
    </source>
</reference>
<keyword evidence="2" id="KW-0812">Transmembrane</keyword>
<accession>A0ABS2HVF5</accession>
<evidence type="ECO:0000256" key="1">
    <source>
        <dbReference type="SAM" id="MobiDB-lite"/>
    </source>
</evidence>
<name>A0ABS2HVF5_9ACTN</name>
<feature type="region of interest" description="Disordered" evidence="1">
    <location>
        <begin position="116"/>
        <end position="155"/>
    </location>
</feature>
<sequence length="155" mass="16944">MTDPDKESVVIPVALVGGMAVTVVHIVQVVTVRDRHMPATLTVGMVVTGMLVMLSGLALVHVTFMLTVQMTVVRIIDVIVVRDRHVPTAFAVRMFVSGMRLVLQGCHHAVHLHILGPPPGGRRQQQKSHLLSTPANKAATKDTHGQSDHFDTWIR</sequence>
<organism evidence="3 4">
    <name type="scientific">Streptomyces durocortorensis</name>
    <dbReference type="NCBI Taxonomy" id="2811104"/>
    <lineage>
        <taxon>Bacteria</taxon>
        <taxon>Bacillati</taxon>
        <taxon>Actinomycetota</taxon>
        <taxon>Actinomycetes</taxon>
        <taxon>Kitasatosporales</taxon>
        <taxon>Streptomycetaceae</taxon>
        <taxon>Streptomyces</taxon>
    </lineage>
</organism>
<feature type="transmembrane region" description="Helical" evidence="2">
    <location>
        <begin position="9"/>
        <end position="31"/>
    </location>
</feature>
<feature type="compositionally biased region" description="Basic and acidic residues" evidence="1">
    <location>
        <begin position="139"/>
        <end position="155"/>
    </location>
</feature>
<dbReference type="Proteomes" id="UP000712045">
    <property type="component" value="Unassembled WGS sequence"/>
</dbReference>
<comment type="caution">
    <text evidence="3">The sequence shown here is derived from an EMBL/GenBank/DDBJ whole genome shotgun (WGS) entry which is preliminary data.</text>
</comment>
<keyword evidence="4" id="KW-1185">Reference proteome</keyword>
<gene>
    <name evidence="3" type="ORF">JS521_06940</name>
</gene>
<protein>
    <submittedName>
        <fullName evidence="3">Uncharacterized protein</fullName>
    </submittedName>
</protein>
<proteinExistence type="predicted"/>
<evidence type="ECO:0000313" key="4">
    <source>
        <dbReference type="Proteomes" id="UP000712045"/>
    </source>
</evidence>
<keyword evidence="2" id="KW-0472">Membrane</keyword>
<evidence type="ECO:0000313" key="3">
    <source>
        <dbReference type="EMBL" id="MBM7053615.1"/>
    </source>
</evidence>
<dbReference type="EMBL" id="JAFEUF010000021">
    <property type="protein sequence ID" value="MBM7053615.1"/>
    <property type="molecule type" value="Genomic_DNA"/>
</dbReference>
<feature type="transmembrane region" description="Helical" evidence="2">
    <location>
        <begin position="43"/>
        <end position="66"/>
    </location>
</feature>
<keyword evidence="2" id="KW-1133">Transmembrane helix</keyword>
<evidence type="ECO:0000256" key="2">
    <source>
        <dbReference type="SAM" id="Phobius"/>
    </source>
</evidence>